<dbReference type="FunFam" id="3.40.50.1700:FF:000004">
    <property type="entry name" value="Periplasmic beta-glucosidase"/>
    <property type="match status" value="1"/>
</dbReference>
<accession>A0A561E0H8</accession>
<sequence length="842" mass="93473">MIGTWNTILETPLAKVKVVFIIEKIDNAYCLQVKTEPIPLNFEFNLVTVEGDALQAAGRFKLLSEEKVEISLTFSEETFTGCMNLHSFGELQIKGQKGEGVSLSEALLMEVEKYRNSENIVERSNEEILEKVNQLVARMTVLEKVGQMSQCMASNFSFGGDIEADPPEKLVEDGRAGSILGAFDINRVFELQKIAVEKSRLGIPLLFNADIIHGYQTIFPVPLAWASSWDLEGIKRACAISAKEASASGITYNHGPMVDITRDARWGRVVEGAGEDPYLGSLIAKAQVEGFQGDSLFSEETIIACLKHFIAYGAAEGGRDYNTVDISQGTLRNVYLPPFKAGLEAGACSVMNAFNIYQGIPVAGNKGLLKDLLREELGFEGILISDYGSVDEIAVHGAAKDSKEAAKMAVDATMDIEMVSTSYLQYLPELIEEGRILESQLDDAVKRILTYKFIIGIMDDPFRYIRPDKEMEYHFCKEHLQTSRELAQKSIVLLKNNGVLPLKKEKGKIAVIGPFANSKDLLGPWQFSRYSDKTVTLIEGLKSKFVNQSNLLFAEGCRIDSEIEGGIEEALQQAKQADVIILALGENSVMSGEAASRMDIELPEAQRKLAEEMIKLGKPTVLVLTNGRPLVLEWFDKNVDAIVETWFLGSEAGHAITDVLVGDYNPSGKLTMSFPIQTGQVPVYYNHFNTGRPLTKKNQHEKFISKYLDGPNEPLYPFGYGLSYTTFTYSEMKIDKNQLTKTEKINVSVTVTNTGSMPGEEVVQLYIQDLYGSVVRPVKELKGFKKVDLHPSESKEVIFTITEEDLKYYTADMRYQAEAGEFKVYIGSNSKVVKEASFELVC</sequence>
<dbReference type="FunFam" id="2.60.40.10:FF:000495">
    <property type="entry name" value="Periplasmic beta-glucosidase"/>
    <property type="match status" value="1"/>
</dbReference>
<feature type="domain" description="Fibronectin type III-like" evidence="11">
    <location>
        <begin position="761"/>
        <end position="830"/>
    </location>
</feature>
<dbReference type="PRINTS" id="PR00133">
    <property type="entry name" value="GLHYDRLASE3"/>
</dbReference>
<dbReference type="Gene3D" id="3.20.20.300">
    <property type="entry name" value="Glycoside hydrolase, family 3, N-terminal domain"/>
    <property type="match status" value="1"/>
</dbReference>
<dbReference type="Gene3D" id="2.60.40.10">
    <property type="entry name" value="Immunoglobulins"/>
    <property type="match status" value="1"/>
</dbReference>
<dbReference type="InterPro" id="IPR019800">
    <property type="entry name" value="Glyco_hydro_3_AS"/>
</dbReference>
<dbReference type="PANTHER" id="PTHR30620">
    <property type="entry name" value="PERIPLASMIC BETA-GLUCOSIDASE-RELATED"/>
    <property type="match status" value="1"/>
</dbReference>
<dbReference type="AlphaFoldDB" id="A0A561E0H8"/>
<dbReference type="InterPro" id="IPR026891">
    <property type="entry name" value="Fn3-like"/>
</dbReference>
<dbReference type="InterPro" id="IPR036962">
    <property type="entry name" value="Glyco_hydro_3_N_sf"/>
</dbReference>
<protein>
    <recommendedName>
        <fullName evidence="9">Periplasmic beta-glucosidase</fullName>
        <ecNumber evidence="4">3.2.1.21</ecNumber>
    </recommendedName>
</protein>
<evidence type="ECO:0000256" key="7">
    <source>
        <dbReference type="ARBA" id="ARBA00022801"/>
    </source>
</evidence>
<dbReference type="InterPro" id="IPR051915">
    <property type="entry name" value="Cellulose_Degrad_GH3"/>
</dbReference>
<dbReference type="SMART" id="SM01217">
    <property type="entry name" value="Fn3_like"/>
    <property type="match status" value="1"/>
</dbReference>
<keyword evidence="13" id="KW-1185">Reference proteome</keyword>
<dbReference type="Pfam" id="PF01915">
    <property type="entry name" value="Glyco_hydro_3_C"/>
    <property type="match status" value="1"/>
</dbReference>
<dbReference type="Gene3D" id="3.40.50.1700">
    <property type="entry name" value="Glycoside hydrolase family 3 C-terminal domain"/>
    <property type="match status" value="1"/>
</dbReference>
<dbReference type="InterPro" id="IPR001764">
    <property type="entry name" value="Glyco_hydro_3_N"/>
</dbReference>
<comment type="subcellular location">
    <subcellularLocation>
        <location evidence="2">Periplasm</location>
    </subcellularLocation>
</comment>
<dbReference type="InterPro" id="IPR017853">
    <property type="entry name" value="GH"/>
</dbReference>
<evidence type="ECO:0000256" key="3">
    <source>
        <dbReference type="ARBA" id="ARBA00005336"/>
    </source>
</evidence>
<comment type="similarity">
    <text evidence="3 10">Belongs to the glycosyl hydrolase 3 family.</text>
</comment>
<keyword evidence="7 10" id="KW-0378">Hydrolase</keyword>
<dbReference type="Pfam" id="PF00933">
    <property type="entry name" value="Glyco_hydro_3"/>
    <property type="match status" value="1"/>
</dbReference>
<dbReference type="Proteomes" id="UP000319671">
    <property type="component" value="Unassembled WGS sequence"/>
</dbReference>
<evidence type="ECO:0000313" key="12">
    <source>
        <dbReference type="EMBL" id="TWE09146.1"/>
    </source>
</evidence>
<dbReference type="SUPFAM" id="SSF52279">
    <property type="entry name" value="Beta-D-glucan exohydrolase, C-terminal domain"/>
    <property type="match status" value="1"/>
</dbReference>
<evidence type="ECO:0000259" key="11">
    <source>
        <dbReference type="SMART" id="SM01217"/>
    </source>
</evidence>
<evidence type="ECO:0000256" key="9">
    <source>
        <dbReference type="ARBA" id="ARBA00067498"/>
    </source>
</evidence>
<comment type="caution">
    <text evidence="12">The sequence shown here is derived from an EMBL/GenBank/DDBJ whole genome shotgun (WGS) entry which is preliminary data.</text>
</comment>
<evidence type="ECO:0000256" key="1">
    <source>
        <dbReference type="ARBA" id="ARBA00000448"/>
    </source>
</evidence>
<keyword evidence="5" id="KW-0732">Signal</keyword>
<comment type="catalytic activity">
    <reaction evidence="1">
        <text>Hydrolysis of terminal, non-reducing beta-D-glucosyl residues with release of beta-D-glucose.</text>
        <dbReference type="EC" id="3.2.1.21"/>
    </reaction>
</comment>
<dbReference type="InterPro" id="IPR036881">
    <property type="entry name" value="Glyco_hydro_3_C_sf"/>
</dbReference>
<dbReference type="EMBL" id="VIVN01000001">
    <property type="protein sequence ID" value="TWE09146.1"/>
    <property type="molecule type" value="Genomic_DNA"/>
</dbReference>
<keyword evidence="8 10" id="KW-0326">Glycosidase</keyword>
<dbReference type="SUPFAM" id="SSF51445">
    <property type="entry name" value="(Trans)glycosidases"/>
    <property type="match status" value="1"/>
</dbReference>
<evidence type="ECO:0000313" key="13">
    <source>
        <dbReference type="Proteomes" id="UP000319671"/>
    </source>
</evidence>
<dbReference type="FunFam" id="3.20.20.300:FF:000005">
    <property type="entry name" value="Periplasmic beta-glucosidase"/>
    <property type="match status" value="1"/>
</dbReference>
<dbReference type="InterPro" id="IPR013783">
    <property type="entry name" value="Ig-like_fold"/>
</dbReference>
<gene>
    <name evidence="12" type="ORF">FB550_1011178</name>
</gene>
<evidence type="ECO:0000256" key="10">
    <source>
        <dbReference type="RuleBase" id="RU361161"/>
    </source>
</evidence>
<dbReference type="InterPro" id="IPR002772">
    <property type="entry name" value="Glyco_hydro_3_C"/>
</dbReference>
<dbReference type="PROSITE" id="PS00775">
    <property type="entry name" value="GLYCOSYL_HYDROL_F3"/>
    <property type="match status" value="1"/>
</dbReference>
<dbReference type="GO" id="GO:0008422">
    <property type="term" value="F:beta-glucosidase activity"/>
    <property type="evidence" value="ECO:0007669"/>
    <property type="project" value="UniProtKB-EC"/>
</dbReference>
<evidence type="ECO:0000256" key="4">
    <source>
        <dbReference type="ARBA" id="ARBA00012744"/>
    </source>
</evidence>
<dbReference type="GO" id="GO:0009251">
    <property type="term" value="P:glucan catabolic process"/>
    <property type="evidence" value="ECO:0007669"/>
    <property type="project" value="TreeGrafter"/>
</dbReference>
<evidence type="ECO:0000256" key="6">
    <source>
        <dbReference type="ARBA" id="ARBA00022764"/>
    </source>
</evidence>
<dbReference type="Pfam" id="PF14310">
    <property type="entry name" value="Fn3-like"/>
    <property type="match status" value="1"/>
</dbReference>
<name>A0A561E0H8_9BACI</name>
<dbReference type="EC" id="3.2.1.21" evidence="4"/>
<proteinExistence type="inferred from homology"/>
<organism evidence="12 13">
    <name type="scientific">Neobacillus bataviensis</name>
    <dbReference type="NCBI Taxonomy" id="220685"/>
    <lineage>
        <taxon>Bacteria</taxon>
        <taxon>Bacillati</taxon>
        <taxon>Bacillota</taxon>
        <taxon>Bacilli</taxon>
        <taxon>Bacillales</taxon>
        <taxon>Bacillaceae</taxon>
        <taxon>Neobacillus</taxon>
    </lineage>
</organism>
<evidence type="ECO:0000256" key="2">
    <source>
        <dbReference type="ARBA" id="ARBA00004418"/>
    </source>
</evidence>
<evidence type="ECO:0000256" key="8">
    <source>
        <dbReference type="ARBA" id="ARBA00023295"/>
    </source>
</evidence>
<dbReference type="RefSeq" id="WP_144562743.1">
    <property type="nucleotide sequence ID" value="NZ_VIVN01000001.1"/>
</dbReference>
<dbReference type="GO" id="GO:0042597">
    <property type="term" value="C:periplasmic space"/>
    <property type="evidence" value="ECO:0007669"/>
    <property type="project" value="UniProtKB-SubCell"/>
</dbReference>
<dbReference type="PANTHER" id="PTHR30620:SF16">
    <property type="entry name" value="LYSOSOMAL BETA GLUCOSIDASE"/>
    <property type="match status" value="1"/>
</dbReference>
<keyword evidence="6" id="KW-0574">Periplasm</keyword>
<evidence type="ECO:0000256" key="5">
    <source>
        <dbReference type="ARBA" id="ARBA00022729"/>
    </source>
</evidence>
<reference evidence="12 13" key="1">
    <citation type="submission" date="2019-06" db="EMBL/GenBank/DDBJ databases">
        <title>Sorghum-associated microbial communities from plants grown in Nebraska, USA.</title>
        <authorList>
            <person name="Schachtman D."/>
        </authorList>
    </citation>
    <scope>NUCLEOTIDE SEQUENCE [LARGE SCALE GENOMIC DNA]</scope>
    <source>
        <strain evidence="12 13">2482</strain>
    </source>
</reference>